<dbReference type="CDD" id="cd07332">
    <property type="entry name" value="M48C_Oma1_like"/>
    <property type="match status" value="1"/>
</dbReference>
<dbReference type="Proteomes" id="UP001597393">
    <property type="component" value="Unassembled WGS sequence"/>
</dbReference>
<evidence type="ECO:0000256" key="4">
    <source>
        <dbReference type="ARBA" id="ARBA00022833"/>
    </source>
</evidence>
<reference evidence="9" key="1">
    <citation type="journal article" date="2019" name="Int. J. Syst. Evol. Microbiol.">
        <title>The Global Catalogue of Microorganisms (GCM) 10K type strain sequencing project: providing services to taxonomists for standard genome sequencing and annotation.</title>
        <authorList>
            <consortium name="The Broad Institute Genomics Platform"/>
            <consortium name="The Broad Institute Genome Sequencing Center for Infectious Disease"/>
            <person name="Wu L."/>
            <person name="Ma J."/>
        </authorList>
    </citation>
    <scope>NUCLEOTIDE SEQUENCE [LARGE SCALE GENOMIC DNA]</scope>
    <source>
        <strain evidence="9">KCTC 42248</strain>
    </source>
</reference>
<accession>A0ABW5NIA9</accession>
<dbReference type="InterPro" id="IPR001915">
    <property type="entry name" value="Peptidase_M48"/>
</dbReference>
<gene>
    <name evidence="8" type="ORF">ACFSQ3_05750</name>
</gene>
<proteinExistence type="inferred from homology"/>
<comment type="cofactor">
    <cofactor evidence="6">
        <name>Zn(2+)</name>
        <dbReference type="ChEBI" id="CHEBI:29105"/>
    </cofactor>
    <text evidence="6">Binds 1 zinc ion per subunit.</text>
</comment>
<evidence type="ECO:0000256" key="6">
    <source>
        <dbReference type="RuleBase" id="RU003983"/>
    </source>
</evidence>
<dbReference type="Pfam" id="PF01435">
    <property type="entry name" value="Peptidase_M48"/>
    <property type="match status" value="1"/>
</dbReference>
<name>A0ABW5NIA9_9SPHI</name>
<keyword evidence="2" id="KW-0479">Metal-binding</keyword>
<evidence type="ECO:0000313" key="9">
    <source>
        <dbReference type="Proteomes" id="UP001597393"/>
    </source>
</evidence>
<dbReference type="PANTHER" id="PTHR22726:SF1">
    <property type="entry name" value="METALLOENDOPEPTIDASE OMA1, MITOCHONDRIAL"/>
    <property type="match status" value="1"/>
</dbReference>
<feature type="domain" description="Peptidase M48" evidence="7">
    <location>
        <begin position="3"/>
        <end position="171"/>
    </location>
</feature>
<dbReference type="RefSeq" id="WP_380868482.1">
    <property type="nucleotide sequence ID" value="NZ_JBHUMA010000004.1"/>
</dbReference>
<comment type="similarity">
    <text evidence="6">Belongs to the peptidase M48 family.</text>
</comment>
<dbReference type="PANTHER" id="PTHR22726">
    <property type="entry name" value="METALLOENDOPEPTIDASE OMA1"/>
    <property type="match status" value="1"/>
</dbReference>
<sequence length="198" mass="22134">MDSLVTHLCDANNISREDLKVHVLWNSEINAFALPDGHLVIYTGLIHNAENQEELAGVIGHEMAHIELNHVMKKLGKEIGLSALIAMTTGNVGTEVIRETARTISSTAFDRSFEKEADIKAVDYLLKANIDPEPFGKFLHRLSDSESELSKYLTWISTHPESKERAKYVRKYRQGKGINFKSVLSAETWKAIKEGVGS</sequence>
<evidence type="ECO:0000256" key="1">
    <source>
        <dbReference type="ARBA" id="ARBA00022670"/>
    </source>
</evidence>
<keyword evidence="3 6" id="KW-0378">Hydrolase</keyword>
<dbReference type="EMBL" id="JBHUMA010000004">
    <property type="protein sequence ID" value="MFD2598451.1"/>
    <property type="molecule type" value="Genomic_DNA"/>
</dbReference>
<protein>
    <submittedName>
        <fullName evidence="8">M48 family metallopeptidase</fullName>
    </submittedName>
</protein>
<organism evidence="8 9">
    <name type="scientific">Sphingobacterium corticis</name>
    <dbReference type="NCBI Taxonomy" id="1812823"/>
    <lineage>
        <taxon>Bacteria</taxon>
        <taxon>Pseudomonadati</taxon>
        <taxon>Bacteroidota</taxon>
        <taxon>Sphingobacteriia</taxon>
        <taxon>Sphingobacteriales</taxon>
        <taxon>Sphingobacteriaceae</taxon>
        <taxon>Sphingobacterium</taxon>
    </lineage>
</organism>
<comment type="caution">
    <text evidence="8">The sequence shown here is derived from an EMBL/GenBank/DDBJ whole genome shotgun (WGS) entry which is preliminary data.</text>
</comment>
<evidence type="ECO:0000259" key="7">
    <source>
        <dbReference type="Pfam" id="PF01435"/>
    </source>
</evidence>
<evidence type="ECO:0000256" key="3">
    <source>
        <dbReference type="ARBA" id="ARBA00022801"/>
    </source>
</evidence>
<evidence type="ECO:0000256" key="2">
    <source>
        <dbReference type="ARBA" id="ARBA00022723"/>
    </source>
</evidence>
<dbReference type="InterPro" id="IPR051156">
    <property type="entry name" value="Mito/Outer_Membr_Metalloprot"/>
</dbReference>
<keyword evidence="9" id="KW-1185">Reference proteome</keyword>
<keyword evidence="1 6" id="KW-0645">Protease</keyword>
<keyword evidence="4 6" id="KW-0862">Zinc</keyword>
<evidence type="ECO:0000313" key="8">
    <source>
        <dbReference type="EMBL" id="MFD2598451.1"/>
    </source>
</evidence>
<evidence type="ECO:0000256" key="5">
    <source>
        <dbReference type="ARBA" id="ARBA00023049"/>
    </source>
</evidence>
<keyword evidence="5 6" id="KW-0482">Metalloprotease</keyword>
<dbReference type="Gene3D" id="3.30.2010.10">
    <property type="entry name" value="Metalloproteases ('zincins'), catalytic domain"/>
    <property type="match status" value="1"/>
</dbReference>